<dbReference type="PANTHER" id="PTHR43471">
    <property type="entry name" value="ABC TRANSPORTER PERMEASE"/>
    <property type="match status" value="1"/>
</dbReference>
<dbReference type="GO" id="GO:0005886">
    <property type="term" value="C:plasma membrane"/>
    <property type="evidence" value="ECO:0007669"/>
    <property type="project" value="UniProtKB-SubCell"/>
</dbReference>
<keyword evidence="3" id="KW-1185">Reference proteome</keyword>
<feature type="transmembrane region" description="Helical" evidence="1">
    <location>
        <begin position="120"/>
        <end position="140"/>
    </location>
</feature>
<feature type="transmembrane region" description="Helical" evidence="1">
    <location>
        <begin position="67"/>
        <end position="86"/>
    </location>
</feature>
<keyword evidence="1" id="KW-1133">Transmembrane helix</keyword>
<feature type="transmembrane region" description="Helical" evidence="1">
    <location>
        <begin position="152"/>
        <end position="176"/>
    </location>
</feature>
<dbReference type="AlphaFoldDB" id="A0A1W6A160"/>
<evidence type="ECO:0000256" key="1">
    <source>
        <dbReference type="SAM" id="Phobius"/>
    </source>
</evidence>
<evidence type="ECO:0000313" key="2">
    <source>
        <dbReference type="EMBL" id="ARI79247.1"/>
    </source>
</evidence>
<dbReference type="OrthoDB" id="4187110at2"/>
<dbReference type="Proteomes" id="UP000192527">
    <property type="component" value="Chromosome"/>
</dbReference>
<gene>
    <name evidence="2" type="ORF">HM131_16435</name>
</gene>
<accession>A0A1W6A160</accession>
<protein>
    <submittedName>
        <fullName evidence="2">ABC transporter permease</fullName>
    </submittedName>
</protein>
<organism evidence="2 3">
    <name type="scientific">Halobacillus mangrovi</name>
    <dbReference type="NCBI Taxonomy" id="402384"/>
    <lineage>
        <taxon>Bacteria</taxon>
        <taxon>Bacillati</taxon>
        <taxon>Bacillota</taxon>
        <taxon>Bacilli</taxon>
        <taxon>Bacillales</taxon>
        <taxon>Bacillaceae</taxon>
        <taxon>Halobacillus</taxon>
    </lineage>
</organism>
<feature type="transmembrane region" description="Helical" evidence="1">
    <location>
        <begin position="229"/>
        <end position="251"/>
    </location>
</feature>
<dbReference type="EMBL" id="CP020772">
    <property type="protein sequence ID" value="ARI79247.1"/>
    <property type="molecule type" value="Genomic_DNA"/>
</dbReference>
<dbReference type="Pfam" id="PF12679">
    <property type="entry name" value="ABC2_membrane_2"/>
    <property type="match status" value="1"/>
</dbReference>
<dbReference type="GO" id="GO:0140359">
    <property type="term" value="F:ABC-type transporter activity"/>
    <property type="evidence" value="ECO:0007669"/>
    <property type="project" value="InterPro"/>
</dbReference>
<keyword evidence="1" id="KW-0812">Transmembrane</keyword>
<sequence>MQWMTLFRKELLESWRNFKWIWVPLVFILLSIIDPLSTYYLPQILESTGGLPEGATIDIPTPPPNQVFLMSISQLNMIGVLVIALISMGTIAGERKSGVAELILVKPVSYFSYVTAKWSAYVLLVLVALLFGLLASWYYVNLLFGDVAFADFATTFGLFGIWLAFLLAISIFMNALTKSPGLVLFYTMATLIILSTISSAFSHLIEWSPSMISTYLRAMVTTGNTPGELWGALTVTIGLMILLLVSAAFTLKRKEIA</sequence>
<keyword evidence="1" id="KW-0472">Membrane</keyword>
<proteinExistence type="predicted"/>
<name>A0A1W6A160_9BACI</name>
<dbReference type="RefSeq" id="WP_085032069.1">
    <property type="nucleotide sequence ID" value="NZ_CP020772.1"/>
</dbReference>
<feature type="transmembrane region" description="Helical" evidence="1">
    <location>
        <begin position="183"/>
        <end position="205"/>
    </location>
</feature>
<dbReference type="KEGG" id="hmn:HM131_16435"/>
<feature type="transmembrane region" description="Helical" evidence="1">
    <location>
        <begin position="20"/>
        <end position="41"/>
    </location>
</feature>
<dbReference type="STRING" id="402384.HM131_16435"/>
<evidence type="ECO:0000313" key="3">
    <source>
        <dbReference type="Proteomes" id="UP000192527"/>
    </source>
</evidence>
<reference evidence="2 3" key="1">
    <citation type="submission" date="2017-04" db="EMBL/GenBank/DDBJ databases">
        <title>The whole genome sequencing and assembly of Halobacillus mangrovi strain.</title>
        <authorList>
            <person name="Lee S.-J."/>
            <person name="Park M.-K."/>
            <person name="Kim J.-Y."/>
            <person name="Lee Y.-J."/>
            <person name="Yi H."/>
            <person name="Bahn Y.-S."/>
            <person name="Kim J.F."/>
            <person name="Lee D.-W."/>
        </authorList>
    </citation>
    <scope>NUCLEOTIDE SEQUENCE [LARGE SCALE GENOMIC DNA]</scope>
    <source>
        <strain evidence="2 3">KTB 131</strain>
    </source>
</reference>